<dbReference type="EC" id="3.6.3.-" evidence="11"/>
<reference evidence="11" key="1">
    <citation type="submission" date="2015-09" db="EMBL/GenBank/DDBJ databases">
        <title>Draft Genome Sequences of Two Novel Amoeba-resistant Intranuclear Bacteria, Candidatus Berkiella cookevillensis and Candidatus Berkiella aquae.</title>
        <authorList>
            <person name="Mehari Y.T."/>
            <person name="Arivett B.A."/>
            <person name="Farone A.L."/>
            <person name="Gunderson J.H."/>
            <person name="Farone M.B."/>
        </authorList>
    </citation>
    <scope>NUCLEOTIDE SEQUENCE [LARGE SCALE GENOMIC DNA]</scope>
    <source>
        <strain evidence="11">HT99</strain>
    </source>
</reference>
<keyword evidence="1" id="KW-0813">Transport</keyword>
<comment type="caution">
    <text evidence="11">The sequence shown here is derived from an EMBL/GenBank/DDBJ whole genome shotgun (WGS) entry which is preliminary data.</text>
</comment>
<accession>A0A0Q9YVR0</accession>
<name>A0A0Q9YVR0_9GAMM</name>
<dbReference type="PATRIC" id="fig|1590043.3.peg.1932"/>
<dbReference type="GO" id="GO:0010043">
    <property type="term" value="P:response to zinc ion"/>
    <property type="evidence" value="ECO:0007669"/>
    <property type="project" value="TreeGrafter"/>
</dbReference>
<dbReference type="PANTHER" id="PTHR42734:SF9">
    <property type="entry name" value="ZINC IMPORT ATP-BINDING PROTEIN ZNUC"/>
    <property type="match status" value="1"/>
</dbReference>
<dbReference type="GO" id="GO:0016887">
    <property type="term" value="F:ATP hydrolysis activity"/>
    <property type="evidence" value="ECO:0007669"/>
    <property type="project" value="InterPro"/>
</dbReference>
<evidence type="ECO:0000313" key="11">
    <source>
        <dbReference type="EMBL" id="KRG20974.1"/>
    </source>
</evidence>
<dbReference type="PANTHER" id="PTHR42734">
    <property type="entry name" value="METAL TRANSPORT SYSTEM ATP-BINDING PROTEIN TM_0124-RELATED"/>
    <property type="match status" value="1"/>
</dbReference>
<reference evidence="12" key="3">
    <citation type="submission" date="2021-06" db="EMBL/GenBank/DDBJ databases">
        <title>Genomic Description and Analysis of Intracellular Bacteria, Candidatus Berkiella cookevillensis and Candidatus Berkiella aquae.</title>
        <authorList>
            <person name="Kidane D.T."/>
            <person name="Mehari Y.T."/>
            <person name="Rice F.C."/>
            <person name="Arivett B.A."/>
            <person name="Farone A.L."/>
            <person name="Berk S.G."/>
            <person name="Farone M.B."/>
        </authorList>
    </citation>
    <scope>NUCLEOTIDE SEQUENCE</scope>
    <source>
        <strain evidence="12">HT99</strain>
    </source>
</reference>
<reference evidence="12" key="2">
    <citation type="journal article" date="2016" name="Genome Announc.">
        <title>Draft Genome Sequences of Two Novel Amoeba-Resistant Intranuclear Bacteria, 'Candidatus Berkiella cookevillensis' and 'Candidatus Berkiella aquae'.</title>
        <authorList>
            <person name="Mehari Y.T."/>
            <person name="Arivett B.A."/>
            <person name="Farone A.L."/>
            <person name="Gunderson J.H."/>
            <person name="Farone M.B."/>
        </authorList>
    </citation>
    <scope>NUCLEOTIDE SEQUENCE</scope>
    <source>
        <strain evidence="12">HT99</strain>
    </source>
</reference>
<feature type="domain" description="ABC transporter" evidence="10">
    <location>
        <begin position="6"/>
        <end position="226"/>
    </location>
</feature>
<dbReference type="AlphaFoldDB" id="A0A0Q9YVR0"/>
<dbReference type="Proteomes" id="UP000051497">
    <property type="component" value="Unassembled WGS sequence"/>
</dbReference>
<keyword evidence="7" id="KW-1278">Translocase</keyword>
<dbReference type="InterPro" id="IPR003593">
    <property type="entry name" value="AAA+_ATPase"/>
</dbReference>
<sequence length="256" mass="28395">MTNQSIISDNLIEACAVNYREGTKLILQDISLILKKGQIVSIVGPNGAGKTTLLKILLGLIKPTTGKVSTVPHLRIGYMPQRWQVDPLFPLTVKRFLQLGQADVSLERTLLEVGIKQQILANPLYTLSGGELQRVLLARALLRQPQLLVLDEPAQGVDLLGQGEFYDLIARIREQQGCAILLVSHDLNVVMAQTDIVVCLNQHVCCSGHPEKVSKDPAFTALFGHIAQNLAFYTHRHDHHHDVHGEVVDTQDHRHD</sequence>
<evidence type="ECO:0000256" key="3">
    <source>
        <dbReference type="ARBA" id="ARBA00022741"/>
    </source>
</evidence>
<evidence type="ECO:0000313" key="13">
    <source>
        <dbReference type="Proteomes" id="UP000051497"/>
    </source>
</evidence>
<evidence type="ECO:0000256" key="1">
    <source>
        <dbReference type="ARBA" id="ARBA00022448"/>
    </source>
</evidence>
<dbReference type="SUPFAM" id="SSF52540">
    <property type="entry name" value="P-loop containing nucleoside triphosphate hydrolases"/>
    <property type="match status" value="1"/>
</dbReference>
<evidence type="ECO:0000256" key="6">
    <source>
        <dbReference type="ARBA" id="ARBA00022906"/>
    </source>
</evidence>
<dbReference type="InterPro" id="IPR003439">
    <property type="entry name" value="ABC_transporter-like_ATP-bd"/>
</dbReference>
<evidence type="ECO:0000256" key="7">
    <source>
        <dbReference type="ARBA" id="ARBA00022967"/>
    </source>
</evidence>
<dbReference type="PROSITE" id="PS00211">
    <property type="entry name" value="ABC_TRANSPORTER_1"/>
    <property type="match status" value="1"/>
</dbReference>
<dbReference type="InterPro" id="IPR050153">
    <property type="entry name" value="Metal_Ion_Import_ABC"/>
</dbReference>
<evidence type="ECO:0000256" key="8">
    <source>
        <dbReference type="ARBA" id="ARBA00023065"/>
    </source>
</evidence>
<evidence type="ECO:0000256" key="4">
    <source>
        <dbReference type="ARBA" id="ARBA00022833"/>
    </source>
</evidence>
<evidence type="ECO:0000256" key="5">
    <source>
        <dbReference type="ARBA" id="ARBA00022840"/>
    </source>
</evidence>
<evidence type="ECO:0000256" key="2">
    <source>
        <dbReference type="ARBA" id="ARBA00022475"/>
    </source>
</evidence>
<dbReference type="EMBL" id="LKAJ02000001">
    <property type="protein sequence ID" value="MCS5710072.1"/>
    <property type="molecule type" value="Genomic_DNA"/>
</dbReference>
<keyword evidence="4" id="KW-0862">Zinc</keyword>
<evidence type="ECO:0000259" key="10">
    <source>
        <dbReference type="PROSITE" id="PS50893"/>
    </source>
</evidence>
<protein>
    <submittedName>
        <fullName evidence="12">ATP-binding cassette domain-containing protein</fullName>
    </submittedName>
    <submittedName>
        <fullName evidence="11">Zinc import ATP-binding protein ZnuC</fullName>
        <ecNumber evidence="11">3.6.3.-</ecNumber>
    </submittedName>
</protein>
<gene>
    <name evidence="11" type="primary">znuC</name>
    <name evidence="12" type="ORF">HT99x_001380</name>
    <name evidence="11" type="ORF">HT99x_01894</name>
</gene>
<dbReference type="Gene3D" id="3.40.50.300">
    <property type="entry name" value="P-loop containing nucleotide triphosphate hydrolases"/>
    <property type="match status" value="1"/>
</dbReference>
<proteinExistence type="predicted"/>
<evidence type="ECO:0000256" key="9">
    <source>
        <dbReference type="ARBA" id="ARBA00023136"/>
    </source>
</evidence>
<dbReference type="Pfam" id="PF00005">
    <property type="entry name" value="ABC_tran"/>
    <property type="match status" value="1"/>
</dbReference>
<keyword evidence="2" id="KW-1003">Cell membrane</keyword>
<keyword evidence="6" id="KW-0864">Zinc transport</keyword>
<dbReference type="GO" id="GO:0006829">
    <property type="term" value="P:zinc ion transport"/>
    <property type="evidence" value="ECO:0007669"/>
    <property type="project" value="UniProtKB-KW"/>
</dbReference>
<dbReference type="GO" id="GO:0005524">
    <property type="term" value="F:ATP binding"/>
    <property type="evidence" value="ECO:0007669"/>
    <property type="project" value="UniProtKB-KW"/>
</dbReference>
<keyword evidence="13" id="KW-1185">Reference proteome</keyword>
<organism evidence="11">
    <name type="scientific">Candidatus Berkiella aquae</name>
    <dbReference type="NCBI Taxonomy" id="295108"/>
    <lineage>
        <taxon>Bacteria</taxon>
        <taxon>Pseudomonadati</taxon>
        <taxon>Pseudomonadota</taxon>
        <taxon>Gammaproteobacteria</taxon>
        <taxon>Candidatus Berkiellales</taxon>
        <taxon>Candidatus Berkiellaceae</taxon>
        <taxon>Candidatus Berkiella</taxon>
    </lineage>
</organism>
<evidence type="ECO:0000313" key="12">
    <source>
        <dbReference type="EMBL" id="MCS5710072.1"/>
    </source>
</evidence>
<keyword evidence="8" id="KW-0406">Ion transport</keyword>
<dbReference type="EMBL" id="LKAJ01000007">
    <property type="protein sequence ID" value="KRG20974.1"/>
    <property type="molecule type" value="Genomic_DNA"/>
</dbReference>
<dbReference type="OrthoDB" id="9780942at2"/>
<dbReference type="InterPro" id="IPR017871">
    <property type="entry name" value="ABC_transporter-like_CS"/>
</dbReference>
<keyword evidence="5 11" id="KW-0067">ATP-binding</keyword>
<dbReference type="PROSITE" id="PS50893">
    <property type="entry name" value="ABC_TRANSPORTER_2"/>
    <property type="match status" value="1"/>
</dbReference>
<dbReference type="SMART" id="SM00382">
    <property type="entry name" value="AAA"/>
    <property type="match status" value="1"/>
</dbReference>
<keyword evidence="3" id="KW-0547">Nucleotide-binding</keyword>
<keyword evidence="9" id="KW-0472">Membrane</keyword>
<dbReference type="STRING" id="295108.HT99x_01894"/>
<dbReference type="InterPro" id="IPR027417">
    <property type="entry name" value="P-loop_NTPase"/>
</dbReference>
<keyword evidence="11" id="KW-0378">Hydrolase</keyword>